<name>A0ABS5HGI2_9BACT</name>
<evidence type="ECO:0000313" key="2">
    <source>
        <dbReference type="Proteomes" id="UP000682951"/>
    </source>
</evidence>
<keyword evidence="2" id="KW-1185">Reference proteome</keyword>
<proteinExistence type="predicted"/>
<dbReference type="EMBL" id="JAGSSW010000001">
    <property type="protein sequence ID" value="MBR8463115.1"/>
    <property type="molecule type" value="Genomic_DNA"/>
</dbReference>
<evidence type="ECO:0000313" key="1">
    <source>
        <dbReference type="EMBL" id="MBR8463115.1"/>
    </source>
</evidence>
<dbReference type="Proteomes" id="UP000682951">
    <property type="component" value="Unassembled WGS sequence"/>
</dbReference>
<sequence length="45" mass="5222">MNKILIVEDEAMLLDMMTSYLKSEKYDVIGTKSYNINFKSKAICE</sequence>
<accession>A0ABS5HGI2</accession>
<protein>
    <submittedName>
        <fullName evidence="1">Response regulator transcription factor</fullName>
    </submittedName>
</protein>
<dbReference type="Gene3D" id="3.40.50.2300">
    <property type="match status" value="1"/>
</dbReference>
<dbReference type="SUPFAM" id="SSF52172">
    <property type="entry name" value="CheY-like"/>
    <property type="match status" value="1"/>
</dbReference>
<reference evidence="1 2" key="1">
    <citation type="submission" date="2021-04" db="EMBL/GenBank/DDBJ databases">
        <title>Molecular and phenotypic characterization and identification of bacterial isolates recovered from the Anatolian ground squirrels (Spermophilus xanthoprymnus) and which have the potential to form a new species in the Campylobacter genus.</title>
        <authorList>
            <person name="Aydin F."/>
            <person name="Abay S."/>
            <person name="Kayman T."/>
            <person name="Karakaya E."/>
            <person name="Mustak H.K."/>
            <person name="Mustak I.B."/>
            <person name="Bilgin N."/>
            <person name="Duzler A."/>
            <person name="Sahin O."/>
            <person name="Guran O."/>
            <person name="Saticioglu I.B."/>
        </authorList>
    </citation>
    <scope>NUCLEOTIDE SEQUENCE [LARGE SCALE GENOMIC DNA]</scope>
    <source>
        <strain evidence="2">faydin-G24</strain>
    </source>
</reference>
<comment type="caution">
    <text evidence="1">The sequence shown here is derived from an EMBL/GenBank/DDBJ whole genome shotgun (WGS) entry which is preliminary data.</text>
</comment>
<dbReference type="InterPro" id="IPR011006">
    <property type="entry name" value="CheY-like_superfamily"/>
</dbReference>
<organism evidence="1 2">
    <name type="scientific">Campylobacter anatolicus</name>
    <dbReference type="NCBI Taxonomy" id="2829105"/>
    <lineage>
        <taxon>Bacteria</taxon>
        <taxon>Pseudomonadati</taxon>
        <taxon>Campylobacterota</taxon>
        <taxon>Epsilonproteobacteria</taxon>
        <taxon>Campylobacterales</taxon>
        <taxon>Campylobacteraceae</taxon>
        <taxon>Campylobacter</taxon>
    </lineage>
</organism>
<dbReference type="RefSeq" id="WP_212141377.1">
    <property type="nucleotide sequence ID" value="NZ_JAGSSW010000001.1"/>
</dbReference>
<gene>
    <name evidence="1" type="ORF">KDD93_00815</name>
</gene>